<keyword evidence="8" id="KW-0498">Mitosis</keyword>
<dbReference type="EMBL" id="JARGDH010000004">
    <property type="protein sequence ID" value="KAL0269840.1"/>
    <property type="molecule type" value="Genomic_DNA"/>
</dbReference>
<dbReference type="Pfam" id="PF05786">
    <property type="entry name" value="Cnd2"/>
    <property type="match status" value="2"/>
</dbReference>
<keyword evidence="9" id="KW-0226">DNA condensation</keyword>
<dbReference type="GO" id="GO:0007076">
    <property type="term" value="P:mitotic chromosome condensation"/>
    <property type="evidence" value="ECO:0007669"/>
    <property type="project" value="InterPro"/>
</dbReference>
<comment type="subcellular location">
    <subcellularLocation>
        <location evidence="1">Chromosome</location>
    </subcellularLocation>
    <subcellularLocation>
        <location evidence="2">Cytoplasm</location>
    </subcellularLocation>
</comment>
<protein>
    <recommendedName>
        <fullName evidence="4">Condensin complex subunit 2</fullName>
    </recommendedName>
</protein>
<dbReference type="AlphaFoldDB" id="A0AAW2HJ28"/>
<comment type="caution">
    <text evidence="11">The sequence shown here is derived from an EMBL/GenBank/DDBJ whole genome shotgun (WGS) entry which is preliminary data.</text>
</comment>
<dbReference type="GO" id="GO:0051301">
    <property type="term" value="P:cell division"/>
    <property type="evidence" value="ECO:0007669"/>
    <property type="project" value="UniProtKB-KW"/>
</dbReference>
<dbReference type="GO" id="GO:0005737">
    <property type="term" value="C:cytoplasm"/>
    <property type="evidence" value="ECO:0007669"/>
    <property type="project" value="UniProtKB-SubCell"/>
</dbReference>
<evidence type="ECO:0000256" key="5">
    <source>
        <dbReference type="ARBA" id="ARBA00022454"/>
    </source>
</evidence>
<evidence type="ECO:0000313" key="11">
    <source>
        <dbReference type="EMBL" id="KAL0269840.1"/>
    </source>
</evidence>
<evidence type="ECO:0000256" key="4">
    <source>
        <dbReference type="ARBA" id="ARBA00016065"/>
    </source>
</evidence>
<evidence type="ECO:0000256" key="6">
    <source>
        <dbReference type="ARBA" id="ARBA00022490"/>
    </source>
</evidence>
<keyword evidence="7" id="KW-0132">Cell division</keyword>
<evidence type="ECO:0000256" key="3">
    <source>
        <dbReference type="ARBA" id="ARBA00009471"/>
    </source>
</evidence>
<gene>
    <name evidence="11" type="ORF">PYX00_007439</name>
</gene>
<keyword evidence="10" id="KW-0131">Cell cycle</keyword>
<evidence type="ECO:0000256" key="9">
    <source>
        <dbReference type="ARBA" id="ARBA00023067"/>
    </source>
</evidence>
<accession>A0AAW2HJ28</accession>
<comment type="similarity">
    <text evidence="3">Belongs to the CND2 (condensin subunit 2) family.</text>
</comment>
<evidence type="ECO:0000256" key="1">
    <source>
        <dbReference type="ARBA" id="ARBA00004286"/>
    </source>
</evidence>
<dbReference type="GO" id="GO:0000796">
    <property type="term" value="C:condensin complex"/>
    <property type="evidence" value="ECO:0007669"/>
    <property type="project" value="InterPro"/>
</dbReference>
<sequence>MKTSTPTNTHSLRKHSLNKNFLAIEDNEEIEAEKQQRREEAINRSAEVRRKSIAAPLIAGLTASELTQHCKDCIKLSTENKINTKNAFSFLLIDVMAAMAKKSDSEINKNFQVASCTLDASVKIYGYRVDAVHTEAIKMAGGVASWDVGNTEENAENVEENREEEFKTKVKKKKRKKLTVVQPETLNAKLESDLLMDVIPHQSFLMHKTDGNDLLIKVPKYDDNGVFYINSEYVCWPFSDKGSVPSFKKCETFDPGSLKSMLKEISVSKTDQLCDLYHNFEFGKEVDDSGDNMSDEEHNSPEQANCFEFDLNATVEDVPMADETIADVEPLRNRVNVPVGGYESDEEIPIPSAPEQTSRLIPLSDLKNRITLQQLEYSMFDEKVLKGWAGPSYWKVCPRKDEGKENENFKAVGSKSTRKMKVKPTAGLFDIEEDVLAKYLSCKEKTILNKATMLNWSPQNVTVPRDCKYKTKNFLSLFHFPDFFINLSKEEKQVELGDISDHKSEPQEELEYCSNVSMHPDYAEEDDKKEEENNLDKEEIWDEKNMVAMPNKVEKIQVSAFKRKKNVDIKFLKKCLWNMLIDPGNKPSSSENVKVNHPITFSEIMKSYGKNMPNSLVPNLSAPQIFNALLHLTNEKCLILTQDKLDKSDFVVSQ</sequence>
<organism evidence="11">
    <name type="scientific">Menopon gallinae</name>
    <name type="common">poultry shaft louse</name>
    <dbReference type="NCBI Taxonomy" id="328185"/>
    <lineage>
        <taxon>Eukaryota</taxon>
        <taxon>Metazoa</taxon>
        <taxon>Ecdysozoa</taxon>
        <taxon>Arthropoda</taxon>
        <taxon>Hexapoda</taxon>
        <taxon>Insecta</taxon>
        <taxon>Pterygota</taxon>
        <taxon>Neoptera</taxon>
        <taxon>Paraneoptera</taxon>
        <taxon>Psocodea</taxon>
        <taxon>Troctomorpha</taxon>
        <taxon>Phthiraptera</taxon>
        <taxon>Amblycera</taxon>
        <taxon>Menoponidae</taxon>
        <taxon>Menopon</taxon>
    </lineage>
</organism>
<evidence type="ECO:0000256" key="10">
    <source>
        <dbReference type="ARBA" id="ARBA00023306"/>
    </source>
</evidence>
<name>A0AAW2HJ28_9NEOP</name>
<keyword evidence="5" id="KW-0158">Chromosome</keyword>
<dbReference type="GO" id="GO:0003682">
    <property type="term" value="F:chromatin binding"/>
    <property type="evidence" value="ECO:0007669"/>
    <property type="project" value="TreeGrafter"/>
</dbReference>
<proteinExistence type="inferred from homology"/>
<evidence type="ECO:0000256" key="2">
    <source>
        <dbReference type="ARBA" id="ARBA00004496"/>
    </source>
</evidence>
<dbReference type="InterPro" id="IPR022816">
    <property type="entry name" value="Condensin_barren_su2"/>
</dbReference>
<dbReference type="PANTHER" id="PTHR13108:SF9">
    <property type="entry name" value="CONDENSIN COMPLEX SUBUNIT 2"/>
    <property type="match status" value="1"/>
</dbReference>
<keyword evidence="6" id="KW-0963">Cytoplasm</keyword>
<reference evidence="11" key="1">
    <citation type="journal article" date="2024" name="Gigascience">
        <title>Chromosome-level genome of the poultry shaft louse Menopon gallinae provides insight into the host-switching and adaptive evolution of parasitic lice.</title>
        <authorList>
            <person name="Xu Y."/>
            <person name="Ma L."/>
            <person name="Liu S."/>
            <person name="Liang Y."/>
            <person name="Liu Q."/>
            <person name="He Z."/>
            <person name="Tian L."/>
            <person name="Duan Y."/>
            <person name="Cai W."/>
            <person name="Li H."/>
            <person name="Song F."/>
        </authorList>
    </citation>
    <scope>NUCLEOTIDE SEQUENCE</scope>
    <source>
        <strain evidence="11">Cailab_2023a</strain>
    </source>
</reference>
<evidence type="ECO:0000256" key="7">
    <source>
        <dbReference type="ARBA" id="ARBA00022618"/>
    </source>
</evidence>
<dbReference type="PANTHER" id="PTHR13108">
    <property type="entry name" value="CONDENSIN COMPLEX SUBUNIT 2"/>
    <property type="match status" value="1"/>
</dbReference>
<evidence type="ECO:0000256" key="8">
    <source>
        <dbReference type="ARBA" id="ARBA00022776"/>
    </source>
</evidence>